<feature type="domain" description="CBS" evidence="2">
    <location>
        <begin position="82"/>
        <end position="138"/>
    </location>
</feature>
<dbReference type="Gene3D" id="3.10.580.10">
    <property type="entry name" value="CBS-domain"/>
    <property type="match status" value="1"/>
</dbReference>
<dbReference type="AlphaFoldDB" id="A0A485M859"/>
<reference evidence="3" key="1">
    <citation type="submission" date="2019-03" db="EMBL/GenBank/DDBJ databases">
        <authorList>
            <person name="Hao L."/>
        </authorList>
    </citation>
    <scope>NUCLEOTIDE SEQUENCE</scope>
</reference>
<dbReference type="SMART" id="SM00116">
    <property type="entry name" value="CBS"/>
    <property type="match status" value="2"/>
</dbReference>
<keyword evidence="3" id="KW-0560">Oxidoreductase</keyword>
<dbReference type="PANTHER" id="PTHR43080">
    <property type="entry name" value="CBS DOMAIN-CONTAINING PROTEIN CBSX3, MITOCHONDRIAL"/>
    <property type="match status" value="1"/>
</dbReference>
<dbReference type="CDD" id="cd04584">
    <property type="entry name" value="CBS_pair_AcuB_like"/>
    <property type="match status" value="1"/>
</dbReference>
<accession>A0A485M859</accession>
<evidence type="ECO:0000259" key="2">
    <source>
        <dbReference type="PROSITE" id="PS51371"/>
    </source>
</evidence>
<dbReference type="Pfam" id="PF00571">
    <property type="entry name" value="CBS"/>
    <property type="match status" value="2"/>
</dbReference>
<dbReference type="SUPFAM" id="SSF54631">
    <property type="entry name" value="CBS-domain pair"/>
    <property type="match status" value="1"/>
</dbReference>
<evidence type="ECO:0000256" key="1">
    <source>
        <dbReference type="ARBA" id="ARBA00023122"/>
    </source>
</evidence>
<dbReference type="PANTHER" id="PTHR43080:SF2">
    <property type="entry name" value="CBS DOMAIN-CONTAINING PROTEIN"/>
    <property type="match status" value="1"/>
</dbReference>
<dbReference type="InterPro" id="IPR046342">
    <property type="entry name" value="CBS_dom_sf"/>
</dbReference>
<keyword evidence="1" id="KW-0129">CBS domain</keyword>
<organism evidence="3">
    <name type="scientific">anaerobic digester metagenome</name>
    <dbReference type="NCBI Taxonomy" id="1263854"/>
    <lineage>
        <taxon>unclassified sequences</taxon>
        <taxon>metagenomes</taxon>
        <taxon>ecological metagenomes</taxon>
    </lineage>
</organism>
<gene>
    <name evidence="3" type="primary">guaB</name>
    <name evidence="3" type="ORF">SCFA_970002</name>
</gene>
<evidence type="ECO:0000313" key="3">
    <source>
        <dbReference type="EMBL" id="VFU19140.1"/>
    </source>
</evidence>
<dbReference type="InterPro" id="IPR000644">
    <property type="entry name" value="CBS_dom"/>
</dbReference>
<protein>
    <submittedName>
        <fullName evidence="3">Inosine-5'-monophosphate dehydrogenase</fullName>
        <ecNumber evidence="3">1.1.1.205</ecNumber>
    </submittedName>
</protein>
<feature type="domain" description="CBS" evidence="2">
    <location>
        <begin position="8"/>
        <end position="66"/>
    </location>
</feature>
<dbReference type="EMBL" id="CAADRM010000166">
    <property type="protein sequence ID" value="VFU19140.1"/>
    <property type="molecule type" value="Genomic_DNA"/>
</dbReference>
<dbReference type="EC" id="1.1.1.205" evidence="3"/>
<dbReference type="InterPro" id="IPR051257">
    <property type="entry name" value="Diverse_CBS-Domain"/>
</dbReference>
<dbReference type="PROSITE" id="PS51371">
    <property type="entry name" value="CBS"/>
    <property type="match status" value="2"/>
</dbReference>
<name>A0A485M859_9ZZZZ</name>
<dbReference type="GO" id="GO:0003938">
    <property type="term" value="F:IMP dehydrogenase activity"/>
    <property type="evidence" value="ECO:0007669"/>
    <property type="project" value="UniProtKB-EC"/>
</dbReference>
<proteinExistence type="predicted"/>
<sequence>MVKVKELMTTDVVTARPDDSISEALEKMRTGRFRRIPVVDRGRLTGVITDRDIRQALNSPMLFRDRSYDDYVLRELKVGGSMTSGPLTIHPDAGIVEAAEMMEKNRIGGLPVVDNDSLVGIITISDLMNYLIRLLREERL</sequence>